<proteinExistence type="predicted"/>
<dbReference type="PANTHER" id="PTHR43877">
    <property type="entry name" value="AMINOALKYLPHOSPHONATE N-ACETYLTRANSFERASE-RELATED-RELATED"/>
    <property type="match status" value="1"/>
</dbReference>
<comment type="caution">
    <text evidence="4">The sequence shown here is derived from an EMBL/GenBank/DDBJ whole genome shotgun (WGS) entry which is preliminary data.</text>
</comment>
<dbReference type="Pfam" id="PF00583">
    <property type="entry name" value="Acetyltransf_1"/>
    <property type="match status" value="1"/>
</dbReference>
<dbReference type="SUPFAM" id="SSF55729">
    <property type="entry name" value="Acyl-CoA N-acyltransferases (Nat)"/>
    <property type="match status" value="1"/>
</dbReference>
<keyword evidence="2 4" id="KW-0012">Acyltransferase</keyword>
<dbReference type="Proteomes" id="UP001596540">
    <property type="component" value="Unassembled WGS sequence"/>
</dbReference>
<reference evidence="5" key="1">
    <citation type="journal article" date="2019" name="Int. J. Syst. Evol. Microbiol.">
        <title>The Global Catalogue of Microorganisms (GCM) 10K type strain sequencing project: providing services to taxonomists for standard genome sequencing and annotation.</title>
        <authorList>
            <consortium name="The Broad Institute Genomics Platform"/>
            <consortium name="The Broad Institute Genome Sequencing Center for Infectious Disease"/>
            <person name="Wu L."/>
            <person name="Ma J."/>
        </authorList>
    </citation>
    <scope>NUCLEOTIDE SEQUENCE [LARGE SCALE GENOMIC DNA]</scope>
    <source>
        <strain evidence="5">CGMCC 4.7382</strain>
    </source>
</reference>
<gene>
    <name evidence="4" type="ORF">ACFQRF_13795</name>
</gene>
<dbReference type="InterPro" id="IPR016181">
    <property type="entry name" value="Acyl_CoA_acyltransferase"/>
</dbReference>
<dbReference type="GO" id="GO:0016746">
    <property type="term" value="F:acyltransferase activity"/>
    <property type="evidence" value="ECO:0007669"/>
    <property type="project" value="UniProtKB-KW"/>
</dbReference>
<dbReference type="CDD" id="cd04301">
    <property type="entry name" value="NAT_SF"/>
    <property type="match status" value="1"/>
</dbReference>
<evidence type="ECO:0000256" key="1">
    <source>
        <dbReference type="ARBA" id="ARBA00022679"/>
    </source>
</evidence>
<evidence type="ECO:0000259" key="3">
    <source>
        <dbReference type="PROSITE" id="PS51186"/>
    </source>
</evidence>
<dbReference type="InterPro" id="IPR050832">
    <property type="entry name" value="Bact_Acetyltransf"/>
</dbReference>
<evidence type="ECO:0000313" key="5">
    <source>
        <dbReference type="Proteomes" id="UP001596540"/>
    </source>
</evidence>
<dbReference type="InterPro" id="IPR000182">
    <property type="entry name" value="GNAT_dom"/>
</dbReference>
<dbReference type="RefSeq" id="WP_379871476.1">
    <property type="nucleotide sequence ID" value="NZ_JBHTBH010000006.1"/>
</dbReference>
<name>A0ABW2KI26_9ACTN</name>
<dbReference type="PANTHER" id="PTHR43877:SF1">
    <property type="entry name" value="ACETYLTRANSFERASE"/>
    <property type="match status" value="1"/>
</dbReference>
<feature type="domain" description="N-acetyltransferase" evidence="3">
    <location>
        <begin position="118"/>
        <end position="268"/>
    </location>
</feature>
<dbReference type="EMBL" id="JBHTBH010000006">
    <property type="protein sequence ID" value="MFC7328819.1"/>
    <property type="molecule type" value="Genomic_DNA"/>
</dbReference>
<keyword evidence="1 4" id="KW-0808">Transferase</keyword>
<dbReference type="EC" id="2.3.-.-" evidence="4"/>
<sequence length="268" mass="30009">MTEQVALAVEDGNAEFWALGGETRTVTGARWIRNREAPLVGRWNAITRLVGDDPDEIRQVLAEALDWIGAPAARLYAGPAMSQATEAALAFAGWRLREQVVEMVAAGPLAVPRRPEPATVRRVDGDPDWDALHTLLRLDHEEEDRAEGRPPRDEEYTRQCVLAHRIRSAHVNYWLAWVDGDPCGFFSSWPRPEAMAVVEDLYVRPDRRGRGVASQLLRHAVADARSAGAGPVLIRAEVDDWPKHFYRRHGFRPVAVTRCYEPGPGDVR</sequence>
<accession>A0ABW2KI26</accession>
<organism evidence="4 5">
    <name type="scientific">Marinactinospora rubrisoli</name>
    <dbReference type="NCBI Taxonomy" id="2715399"/>
    <lineage>
        <taxon>Bacteria</taxon>
        <taxon>Bacillati</taxon>
        <taxon>Actinomycetota</taxon>
        <taxon>Actinomycetes</taxon>
        <taxon>Streptosporangiales</taxon>
        <taxon>Nocardiopsidaceae</taxon>
        <taxon>Marinactinospora</taxon>
    </lineage>
</organism>
<evidence type="ECO:0000313" key="4">
    <source>
        <dbReference type="EMBL" id="MFC7328819.1"/>
    </source>
</evidence>
<dbReference type="Gene3D" id="3.40.630.30">
    <property type="match status" value="1"/>
</dbReference>
<keyword evidence="5" id="KW-1185">Reference proteome</keyword>
<dbReference type="PROSITE" id="PS51186">
    <property type="entry name" value="GNAT"/>
    <property type="match status" value="1"/>
</dbReference>
<evidence type="ECO:0000256" key="2">
    <source>
        <dbReference type="ARBA" id="ARBA00023315"/>
    </source>
</evidence>
<protein>
    <submittedName>
        <fullName evidence="4">GNAT family N-acetyltransferase</fullName>
        <ecNumber evidence="4">2.3.-.-</ecNumber>
    </submittedName>
</protein>